<sequence>MELIDSLSIYEHVNLLGYRTPDHQYATVLPCTVPISPLSQLPSLPAVIKLPDARTSLLTIPKDKGRGGRRASPASKRAWTERRQRQPGSAGSSAGVPVGDAGVTLGVDVAVGVDVTVGDAGVTLGVYVTVGVGVAGGRSGQEDAFAITPDAETTRPCRGGVAPTSPSRRTLGERPATRLAAVRACSHLANPFRVAPTLEERSPGLAVGMATCQPGSLPPRPLYLDPSLGLPLSSQWSPPTEVDPDVPLFPLTPRRRFRVRTNSLRPQEQGITIIFPETLINKRFSETQ</sequence>
<keyword evidence="3" id="KW-1185">Reference proteome</keyword>
<accession>A0AAE1F6P0</accession>
<feature type="compositionally biased region" description="Low complexity" evidence="1">
    <location>
        <begin position="87"/>
        <end position="97"/>
    </location>
</feature>
<reference evidence="2" key="1">
    <citation type="submission" date="2023-10" db="EMBL/GenBank/DDBJ databases">
        <title>Genome assemblies of two species of porcelain crab, Petrolisthes cinctipes and Petrolisthes manimaculis (Anomura: Porcellanidae).</title>
        <authorList>
            <person name="Angst P."/>
        </authorList>
    </citation>
    <scope>NUCLEOTIDE SEQUENCE</scope>
    <source>
        <strain evidence="2">PB745_01</strain>
        <tissue evidence="2">Gill</tissue>
    </source>
</reference>
<dbReference type="EMBL" id="JAWQEG010003092">
    <property type="protein sequence ID" value="KAK3868046.1"/>
    <property type="molecule type" value="Genomic_DNA"/>
</dbReference>
<feature type="region of interest" description="Disordered" evidence="1">
    <location>
        <begin position="151"/>
        <end position="174"/>
    </location>
</feature>
<dbReference type="Proteomes" id="UP001286313">
    <property type="component" value="Unassembled WGS sequence"/>
</dbReference>
<organism evidence="2 3">
    <name type="scientific">Petrolisthes cinctipes</name>
    <name type="common">Flat porcelain crab</name>
    <dbReference type="NCBI Taxonomy" id="88211"/>
    <lineage>
        <taxon>Eukaryota</taxon>
        <taxon>Metazoa</taxon>
        <taxon>Ecdysozoa</taxon>
        <taxon>Arthropoda</taxon>
        <taxon>Crustacea</taxon>
        <taxon>Multicrustacea</taxon>
        <taxon>Malacostraca</taxon>
        <taxon>Eumalacostraca</taxon>
        <taxon>Eucarida</taxon>
        <taxon>Decapoda</taxon>
        <taxon>Pleocyemata</taxon>
        <taxon>Anomura</taxon>
        <taxon>Galatheoidea</taxon>
        <taxon>Porcellanidae</taxon>
        <taxon>Petrolisthes</taxon>
    </lineage>
</organism>
<gene>
    <name evidence="2" type="ORF">Pcinc_026540</name>
</gene>
<dbReference type="AlphaFoldDB" id="A0AAE1F6P0"/>
<proteinExistence type="predicted"/>
<name>A0AAE1F6P0_PETCI</name>
<evidence type="ECO:0000313" key="3">
    <source>
        <dbReference type="Proteomes" id="UP001286313"/>
    </source>
</evidence>
<comment type="caution">
    <text evidence="2">The sequence shown here is derived from an EMBL/GenBank/DDBJ whole genome shotgun (WGS) entry which is preliminary data.</text>
</comment>
<evidence type="ECO:0000256" key="1">
    <source>
        <dbReference type="SAM" id="MobiDB-lite"/>
    </source>
</evidence>
<protein>
    <submittedName>
        <fullName evidence="2">Uncharacterized protein</fullName>
    </submittedName>
</protein>
<evidence type="ECO:0000313" key="2">
    <source>
        <dbReference type="EMBL" id="KAK3868046.1"/>
    </source>
</evidence>
<feature type="region of interest" description="Disordered" evidence="1">
    <location>
        <begin position="59"/>
        <end position="97"/>
    </location>
</feature>